<dbReference type="Proteomes" id="UP000537131">
    <property type="component" value="Unassembled WGS sequence"/>
</dbReference>
<proteinExistence type="predicted"/>
<dbReference type="RefSeq" id="WP_169296618.1">
    <property type="nucleotide sequence ID" value="NZ_JABBNI010000009.1"/>
</dbReference>
<evidence type="ECO:0000256" key="1">
    <source>
        <dbReference type="SAM" id="Phobius"/>
    </source>
</evidence>
<dbReference type="EMBL" id="JABBNI010000009">
    <property type="protein sequence ID" value="NMM62019.1"/>
    <property type="molecule type" value="Genomic_DNA"/>
</dbReference>
<feature type="transmembrane region" description="Helical" evidence="1">
    <location>
        <begin position="7"/>
        <end position="26"/>
    </location>
</feature>
<protein>
    <submittedName>
        <fullName evidence="2">Uncharacterized protein</fullName>
    </submittedName>
</protein>
<reference evidence="2 3" key="1">
    <citation type="submission" date="2020-04" db="EMBL/GenBank/DDBJ databases">
        <authorList>
            <person name="Doyle D.A."/>
        </authorList>
    </citation>
    <scope>NUCLEOTIDE SEQUENCE [LARGE SCALE GENOMIC DNA]</scope>
    <source>
        <strain evidence="2 3">P21</strain>
    </source>
</reference>
<keyword evidence="1" id="KW-1133">Transmembrane helix</keyword>
<comment type="caution">
    <text evidence="2">The sequence shown here is derived from an EMBL/GenBank/DDBJ whole genome shotgun (WGS) entry which is preliminary data.</text>
</comment>
<feature type="transmembrane region" description="Helical" evidence="1">
    <location>
        <begin position="90"/>
        <end position="109"/>
    </location>
</feature>
<feature type="transmembrane region" description="Helical" evidence="1">
    <location>
        <begin position="121"/>
        <end position="140"/>
    </location>
</feature>
<keyword evidence="1" id="KW-0472">Membrane</keyword>
<accession>A0A7Y0EEI3</accession>
<feature type="transmembrane region" description="Helical" evidence="1">
    <location>
        <begin position="32"/>
        <end position="53"/>
    </location>
</feature>
<gene>
    <name evidence="2" type="ORF">HBE96_04800</name>
</gene>
<name>A0A7Y0EEI3_9CLOT</name>
<keyword evidence="1" id="KW-0812">Transmembrane</keyword>
<dbReference type="AlphaFoldDB" id="A0A7Y0EEI3"/>
<sequence>MKKSNLLVGLTYLFVGIVCLIGALNFESRIGSLLAGFAGAGICGGTVILYKYYYWMKPENKPKYKEKIENDSIEIHDERKTMLRDKSGRYAYIIGLIVISASIVVFSIIGSFNKIDGSELIVLYLAGFLVFQYITGILIFNHLNRKY</sequence>
<evidence type="ECO:0000313" key="3">
    <source>
        <dbReference type="Proteomes" id="UP000537131"/>
    </source>
</evidence>
<organism evidence="2 3">
    <name type="scientific">Clostridium muellerianum</name>
    <dbReference type="NCBI Taxonomy" id="2716538"/>
    <lineage>
        <taxon>Bacteria</taxon>
        <taxon>Bacillati</taxon>
        <taxon>Bacillota</taxon>
        <taxon>Clostridia</taxon>
        <taxon>Eubacteriales</taxon>
        <taxon>Clostridiaceae</taxon>
        <taxon>Clostridium</taxon>
    </lineage>
</organism>
<reference evidence="2 3" key="2">
    <citation type="submission" date="2020-06" db="EMBL/GenBank/DDBJ databases">
        <title>Complete Genome Sequence of Clostridium muelleri sp. nov. P21T, an Acid-Alcohol Producing Acetogen Isolated from Old Hay.</title>
        <authorList>
            <person name="Duncan K.E."/>
            <person name="Tanner R.S."/>
        </authorList>
    </citation>
    <scope>NUCLEOTIDE SEQUENCE [LARGE SCALE GENOMIC DNA]</scope>
    <source>
        <strain evidence="2 3">P21</strain>
    </source>
</reference>
<keyword evidence="3" id="KW-1185">Reference proteome</keyword>
<evidence type="ECO:0000313" key="2">
    <source>
        <dbReference type="EMBL" id="NMM62019.1"/>
    </source>
</evidence>